<dbReference type="PRINTS" id="PR00114">
    <property type="entry name" value="STPHPHTASE"/>
</dbReference>
<dbReference type="InterPro" id="IPR050126">
    <property type="entry name" value="Ap4A_hydrolase"/>
</dbReference>
<evidence type="ECO:0000313" key="2">
    <source>
        <dbReference type="EMBL" id="OUQ10729.1"/>
    </source>
</evidence>
<reference evidence="3" key="1">
    <citation type="submission" date="2017-04" db="EMBL/GenBank/DDBJ databases">
        <title>Function of individual gut microbiota members based on whole genome sequencing of pure cultures obtained from chicken caecum.</title>
        <authorList>
            <person name="Medvecky M."/>
            <person name="Cejkova D."/>
            <person name="Polansky O."/>
            <person name="Karasova D."/>
            <person name="Kubasova T."/>
            <person name="Cizek A."/>
            <person name="Rychlik I."/>
        </authorList>
    </citation>
    <scope>NUCLEOTIDE SEQUENCE [LARGE SCALE GENOMIC DNA]</scope>
    <source>
        <strain evidence="3">An144</strain>
    </source>
</reference>
<evidence type="ECO:0000259" key="1">
    <source>
        <dbReference type="Pfam" id="PF00149"/>
    </source>
</evidence>
<dbReference type="GO" id="GO:0008803">
    <property type="term" value="F:bis(5'-nucleosyl)-tetraphosphatase (symmetrical) activity"/>
    <property type="evidence" value="ECO:0007669"/>
    <property type="project" value="TreeGrafter"/>
</dbReference>
<dbReference type="Proteomes" id="UP000196074">
    <property type="component" value="Unassembled WGS sequence"/>
</dbReference>
<dbReference type="GO" id="GO:0110154">
    <property type="term" value="P:RNA decapping"/>
    <property type="evidence" value="ECO:0007669"/>
    <property type="project" value="TreeGrafter"/>
</dbReference>
<dbReference type="PANTHER" id="PTHR42850:SF4">
    <property type="entry name" value="ZINC-DEPENDENT ENDOPOLYPHOSPHATASE"/>
    <property type="match status" value="1"/>
</dbReference>
<dbReference type="Gene3D" id="3.60.21.10">
    <property type="match status" value="1"/>
</dbReference>
<dbReference type="GO" id="GO:0005737">
    <property type="term" value="C:cytoplasm"/>
    <property type="evidence" value="ECO:0007669"/>
    <property type="project" value="TreeGrafter"/>
</dbReference>
<sequence>MGKIYALSDIHGCLSPLKEALTLITLKPEDRVIFLGDYVDRGRHSCQVLQTIMDFETRHPGQVTVLLGNHDEWFCDWLFEPENAYIGYAMNMGIETIESFFTEHNFQAILNSQGDAPNIHVRLQAIEEKLRENLLNAPENQKLLTWLKRKYQFPRYVETPTQIFVHAGVDEEAGEYWKSATAPEIFTCKYPFTTGKFYKTIICGHFRSSFVAGDEGYLGRVYFDQASHYFIDGYVNKSGKVPVLVYDTQSKQYTSFEKIADTWHEYRLNERSN</sequence>
<dbReference type="InterPro" id="IPR004843">
    <property type="entry name" value="Calcineurin-like_PHP"/>
</dbReference>
<proteinExistence type="predicted"/>
<dbReference type="Pfam" id="PF00149">
    <property type="entry name" value="Metallophos"/>
    <property type="match status" value="1"/>
</dbReference>
<comment type="caution">
    <text evidence="2">The sequence shown here is derived from an EMBL/GenBank/DDBJ whole genome shotgun (WGS) entry which is preliminary data.</text>
</comment>
<gene>
    <name evidence="2" type="ORF">B5E88_04640</name>
</gene>
<feature type="domain" description="Calcineurin-like phosphoesterase" evidence="1">
    <location>
        <begin position="3"/>
        <end position="205"/>
    </location>
</feature>
<dbReference type="RefSeq" id="WP_047341246.1">
    <property type="nucleotide sequence ID" value="NZ_LDEB01000012.1"/>
</dbReference>
<dbReference type="EMBL" id="NFLC01000007">
    <property type="protein sequence ID" value="OUQ10729.1"/>
    <property type="molecule type" value="Genomic_DNA"/>
</dbReference>
<accession>A0A0I9WJM8</accession>
<dbReference type="InterPro" id="IPR029052">
    <property type="entry name" value="Metallo-depent_PP-like"/>
</dbReference>
<dbReference type="InterPro" id="IPR006186">
    <property type="entry name" value="Ser/Thr-sp_prot-phosphatase"/>
</dbReference>
<name>A0A0I9WJM8_9ENTE</name>
<dbReference type="GO" id="GO:0016791">
    <property type="term" value="F:phosphatase activity"/>
    <property type="evidence" value="ECO:0007669"/>
    <property type="project" value="TreeGrafter"/>
</dbReference>
<dbReference type="PANTHER" id="PTHR42850">
    <property type="entry name" value="METALLOPHOSPHOESTERASE"/>
    <property type="match status" value="1"/>
</dbReference>
<dbReference type="SUPFAM" id="SSF56300">
    <property type="entry name" value="Metallo-dependent phosphatases"/>
    <property type="match status" value="1"/>
</dbReference>
<evidence type="ECO:0000313" key="3">
    <source>
        <dbReference type="Proteomes" id="UP000196074"/>
    </source>
</evidence>
<organism evidence="2 3">
    <name type="scientific">Enterococcus cecorum</name>
    <dbReference type="NCBI Taxonomy" id="44008"/>
    <lineage>
        <taxon>Bacteria</taxon>
        <taxon>Bacillati</taxon>
        <taxon>Bacillota</taxon>
        <taxon>Bacilli</taxon>
        <taxon>Lactobacillales</taxon>
        <taxon>Enterococcaceae</taxon>
        <taxon>Enterococcus</taxon>
    </lineage>
</organism>
<protein>
    <submittedName>
        <fullName evidence="2">Serine/threonine protein phosphatase</fullName>
    </submittedName>
</protein>
<dbReference type="AlphaFoldDB" id="A0A0I9WJM8"/>